<feature type="region of interest" description="Disordered" evidence="1">
    <location>
        <begin position="24"/>
        <end position="60"/>
    </location>
</feature>
<protein>
    <submittedName>
        <fullName evidence="2">Uncharacterized protein</fullName>
    </submittedName>
</protein>
<dbReference type="AlphaFoldDB" id="A0A7S0SKB3"/>
<sequence>MAVPRLPTLCSAEDLELTTLRRSEEHCRRRSQSYGDGDAEPTLEEDWHSSAAATSSSRKYLVRSTSAASPTSAGCFQPQEGPSSGIKHAAKHHTTYAMRGHPRDHTAYDDLEEDTLARERVNVTSRRCPRRRSAALEAESLALMIESERLYHARFGSCSAPCWSASSSARSTQDVHFYD</sequence>
<name>A0A7S0SKB3_9CHLO</name>
<dbReference type="EMBL" id="HBFC01019662">
    <property type="protein sequence ID" value="CAD8709079.1"/>
    <property type="molecule type" value="Transcribed_RNA"/>
</dbReference>
<reference evidence="2" key="1">
    <citation type="submission" date="2021-01" db="EMBL/GenBank/DDBJ databases">
        <authorList>
            <person name="Corre E."/>
            <person name="Pelletier E."/>
            <person name="Niang G."/>
            <person name="Scheremetjew M."/>
            <person name="Finn R."/>
            <person name="Kale V."/>
            <person name="Holt S."/>
            <person name="Cochrane G."/>
            <person name="Meng A."/>
            <person name="Brown T."/>
            <person name="Cohen L."/>
        </authorList>
    </citation>
    <scope>NUCLEOTIDE SEQUENCE</scope>
    <source>
        <strain evidence="2">SL-175</strain>
    </source>
</reference>
<evidence type="ECO:0000256" key="1">
    <source>
        <dbReference type="SAM" id="MobiDB-lite"/>
    </source>
</evidence>
<gene>
    <name evidence="2" type="ORF">MANT1106_LOCUS11762</name>
</gene>
<organism evidence="2">
    <name type="scientific">Mantoniella antarctica</name>
    <dbReference type="NCBI Taxonomy" id="81844"/>
    <lineage>
        <taxon>Eukaryota</taxon>
        <taxon>Viridiplantae</taxon>
        <taxon>Chlorophyta</taxon>
        <taxon>Mamiellophyceae</taxon>
        <taxon>Mamiellales</taxon>
        <taxon>Mamiellaceae</taxon>
        <taxon>Mantoniella</taxon>
    </lineage>
</organism>
<proteinExistence type="predicted"/>
<evidence type="ECO:0000313" key="2">
    <source>
        <dbReference type="EMBL" id="CAD8709079.1"/>
    </source>
</evidence>
<feature type="compositionally biased region" description="Polar residues" evidence="1">
    <location>
        <begin position="51"/>
        <end position="60"/>
    </location>
</feature>
<accession>A0A7S0SKB3</accession>